<organism evidence="1 2">
    <name type="scientific">Phaseolus coccineus</name>
    <name type="common">Scarlet runner bean</name>
    <name type="synonym">Phaseolus multiflorus</name>
    <dbReference type="NCBI Taxonomy" id="3886"/>
    <lineage>
        <taxon>Eukaryota</taxon>
        <taxon>Viridiplantae</taxon>
        <taxon>Streptophyta</taxon>
        <taxon>Embryophyta</taxon>
        <taxon>Tracheophyta</taxon>
        <taxon>Spermatophyta</taxon>
        <taxon>Magnoliopsida</taxon>
        <taxon>eudicotyledons</taxon>
        <taxon>Gunneridae</taxon>
        <taxon>Pentapetalae</taxon>
        <taxon>rosids</taxon>
        <taxon>fabids</taxon>
        <taxon>Fabales</taxon>
        <taxon>Fabaceae</taxon>
        <taxon>Papilionoideae</taxon>
        <taxon>50 kb inversion clade</taxon>
        <taxon>NPAAA clade</taxon>
        <taxon>indigoferoid/millettioid clade</taxon>
        <taxon>Phaseoleae</taxon>
        <taxon>Phaseolus</taxon>
    </lineage>
</organism>
<reference evidence="1 2" key="1">
    <citation type="submission" date="2024-01" db="EMBL/GenBank/DDBJ databases">
        <title>The genomes of 5 underutilized Papilionoideae crops provide insights into root nodulation and disease resistanc.</title>
        <authorList>
            <person name="Jiang F."/>
        </authorList>
    </citation>
    <scope>NUCLEOTIDE SEQUENCE [LARGE SCALE GENOMIC DNA]</scope>
    <source>
        <strain evidence="1">JINMINGXINNONG_FW02</strain>
        <tissue evidence="1">Leaves</tissue>
    </source>
</reference>
<gene>
    <name evidence="1" type="ORF">VNO80_21564</name>
</gene>
<accession>A0AAN9M3H8</accession>
<protein>
    <submittedName>
        <fullName evidence="1">Uncharacterized protein</fullName>
    </submittedName>
</protein>
<comment type="caution">
    <text evidence="1">The sequence shown here is derived from an EMBL/GenBank/DDBJ whole genome shotgun (WGS) entry which is preliminary data.</text>
</comment>
<evidence type="ECO:0000313" key="2">
    <source>
        <dbReference type="Proteomes" id="UP001374584"/>
    </source>
</evidence>
<name>A0AAN9M3H8_PHACN</name>
<keyword evidence="2" id="KW-1185">Reference proteome</keyword>
<evidence type="ECO:0000313" key="1">
    <source>
        <dbReference type="EMBL" id="KAK7347039.1"/>
    </source>
</evidence>
<dbReference type="EMBL" id="JAYMYR010000008">
    <property type="protein sequence ID" value="KAK7347039.1"/>
    <property type="molecule type" value="Genomic_DNA"/>
</dbReference>
<sequence>MQRINQYKTAVPSDHGSQCLFIAPLHKHRYNPFTLTTHNHVSIPSLSDNTFQKPINNSIPPEPIMRQFHSSYLIRKPEIQKAEWKIRGLGETLAKQLQKAANRRREKRRRICVQKVRGISRKVLSEVEKERSVEVRGDGFRIGEGEGYASERERK</sequence>
<dbReference type="Proteomes" id="UP001374584">
    <property type="component" value="Unassembled WGS sequence"/>
</dbReference>
<proteinExistence type="predicted"/>
<dbReference type="AlphaFoldDB" id="A0AAN9M3H8"/>